<dbReference type="EMBL" id="FNKH01000002">
    <property type="protein sequence ID" value="SDQ55862.1"/>
    <property type="molecule type" value="Genomic_DNA"/>
</dbReference>
<dbReference type="PANTHER" id="PTHR43312">
    <property type="entry name" value="D-THREO-ALDOSE 1-DEHYDROGENASE"/>
    <property type="match status" value="1"/>
</dbReference>
<sequence length="330" mass="37296">MEYREFGRTGWKVSSLMMGTMQFGGDWGDQDDKDSVRTLHAALDNGINFFDTADMYGFGHAEEMVGEAVRGRRDKVYIATKFGYQWQEYREECGRQPRIYSGQFVRDAIEGSLRRLGTDYIDLYQAHNCPPEILASEEWWAEMGQLVQEGKIRSVGVTVGPGDFGTPDAIEAAKHPECGSVMIAYHLLSQNPSRVAFPFMKDQGVGVISRGPLAMGLLTGAYDEDTVFAENDTRKVWHRDDYLRRLNQAREFDFLVEGPVTSKADAALRFALSNRDLSTVLVGMQTPEQVEQNVRVAEMGSYGVDQLQQIAELYDSWDEHESKLPDMIKK</sequence>
<feature type="domain" description="NADP-dependent oxidoreductase" evidence="1">
    <location>
        <begin position="16"/>
        <end position="314"/>
    </location>
</feature>
<keyword evidence="3" id="KW-1185">Reference proteome</keyword>
<name>A0A1H1BV97_9MICC</name>
<dbReference type="SUPFAM" id="SSF51430">
    <property type="entry name" value="NAD(P)-linked oxidoreductase"/>
    <property type="match status" value="1"/>
</dbReference>
<dbReference type="OrthoDB" id="9768793at2"/>
<dbReference type="STRING" id="37928.SAMN04489742_1590"/>
<dbReference type="Gene3D" id="3.20.20.100">
    <property type="entry name" value="NADP-dependent oxidoreductase domain"/>
    <property type="match status" value="1"/>
</dbReference>
<dbReference type="InterPro" id="IPR023210">
    <property type="entry name" value="NADP_OxRdtase_dom"/>
</dbReference>
<dbReference type="KEGG" id="acry:AC20117_09405"/>
<evidence type="ECO:0000313" key="3">
    <source>
        <dbReference type="Proteomes" id="UP000181917"/>
    </source>
</evidence>
<organism evidence="2 3">
    <name type="scientific">Crystallibacter crystallopoietes</name>
    <dbReference type="NCBI Taxonomy" id="37928"/>
    <lineage>
        <taxon>Bacteria</taxon>
        <taxon>Bacillati</taxon>
        <taxon>Actinomycetota</taxon>
        <taxon>Actinomycetes</taxon>
        <taxon>Micrococcales</taxon>
        <taxon>Micrococcaceae</taxon>
        <taxon>Crystallibacter</taxon>
    </lineage>
</organism>
<dbReference type="AlphaFoldDB" id="A0A1H1BV97"/>
<dbReference type="RefSeq" id="WP_074699951.1">
    <property type="nucleotide sequence ID" value="NZ_CP018863.1"/>
</dbReference>
<dbReference type="PANTHER" id="PTHR43312:SF1">
    <property type="entry name" value="NADP-DEPENDENT OXIDOREDUCTASE DOMAIN-CONTAINING PROTEIN"/>
    <property type="match status" value="1"/>
</dbReference>
<accession>A0A1H1BV97</accession>
<evidence type="ECO:0000313" key="2">
    <source>
        <dbReference type="EMBL" id="SDQ55862.1"/>
    </source>
</evidence>
<dbReference type="InterPro" id="IPR053135">
    <property type="entry name" value="AKR2_Oxidoreductase"/>
</dbReference>
<dbReference type="Pfam" id="PF00248">
    <property type="entry name" value="Aldo_ket_red"/>
    <property type="match status" value="1"/>
</dbReference>
<dbReference type="CDD" id="cd19086">
    <property type="entry name" value="AKR_AKR11C1"/>
    <property type="match status" value="1"/>
</dbReference>
<protein>
    <submittedName>
        <fullName evidence="2">Predicted oxidoreductase</fullName>
    </submittedName>
</protein>
<dbReference type="Proteomes" id="UP000181917">
    <property type="component" value="Unassembled WGS sequence"/>
</dbReference>
<dbReference type="InterPro" id="IPR036812">
    <property type="entry name" value="NAD(P)_OxRdtase_dom_sf"/>
</dbReference>
<reference evidence="2 3" key="1">
    <citation type="submission" date="2016-10" db="EMBL/GenBank/DDBJ databases">
        <authorList>
            <person name="de Groot N.N."/>
        </authorList>
    </citation>
    <scope>NUCLEOTIDE SEQUENCE [LARGE SCALE GENOMIC DNA]</scope>
    <source>
        <strain evidence="2 3">DSM 20117</strain>
    </source>
</reference>
<gene>
    <name evidence="2" type="ORF">SAMN04489742_1590</name>
</gene>
<evidence type="ECO:0000259" key="1">
    <source>
        <dbReference type="Pfam" id="PF00248"/>
    </source>
</evidence>
<proteinExistence type="predicted"/>